<accession>A0A024E755</accession>
<protein>
    <submittedName>
        <fullName evidence="1">Uncharacterized protein</fullName>
    </submittedName>
</protein>
<evidence type="ECO:0000313" key="2">
    <source>
        <dbReference type="Proteomes" id="UP000026913"/>
    </source>
</evidence>
<proteinExistence type="predicted"/>
<name>A0A024E755_9PSED</name>
<gene>
    <name evidence="1" type="ORF">OU5_1326</name>
</gene>
<dbReference type="HOGENOM" id="CLU_3220861_0_0_6"/>
<evidence type="ECO:0000313" key="1">
    <source>
        <dbReference type="EMBL" id="AHZ68405.1"/>
    </source>
</evidence>
<dbReference type="KEGG" id="pman:OU5_1326"/>
<sequence length="44" mass="4679">MAVHPSPLVLADPALSQASSLPQGAEISPWISEKLPVNRKKSVE</sequence>
<dbReference type="EMBL" id="CP005960">
    <property type="protein sequence ID" value="AHZ68405.1"/>
    <property type="molecule type" value="Genomic_DNA"/>
</dbReference>
<dbReference type="Proteomes" id="UP000026913">
    <property type="component" value="Chromosome"/>
</dbReference>
<organism evidence="1 2">
    <name type="scientific">Pseudomonas mandelii JR-1</name>
    <dbReference type="NCBI Taxonomy" id="1147786"/>
    <lineage>
        <taxon>Bacteria</taxon>
        <taxon>Pseudomonadati</taxon>
        <taxon>Pseudomonadota</taxon>
        <taxon>Gammaproteobacteria</taxon>
        <taxon>Pseudomonadales</taxon>
        <taxon>Pseudomonadaceae</taxon>
        <taxon>Pseudomonas</taxon>
    </lineage>
</organism>
<reference evidence="1 2" key="1">
    <citation type="journal article" date="2012" name="J. Bacteriol.">
        <title>Genome sequence of cold-adapted Pseudomonas mandelii strain JR-1.</title>
        <authorList>
            <person name="Jang S.H."/>
            <person name="Kim J."/>
            <person name="Kim J."/>
            <person name="Hong S."/>
            <person name="Lee C."/>
        </authorList>
    </citation>
    <scope>NUCLEOTIDE SEQUENCE [LARGE SCALE GENOMIC DNA]</scope>
    <source>
        <strain evidence="1 2">JR-1</strain>
    </source>
</reference>
<dbReference type="AlphaFoldDB" id="A0A024E755"/>